<accession>A0A6F9DMU7</accession>
<reference evidence="1" key="1">
    <citation type="submission" date="2020-04" db="EMBL/GenBank/DDBJ databases">
        <authorList>
            <person name="Neveu A P."/>
        </authorList>
    </citation>
    <scope>NUCLEOTIDE SEQUENCE</scope>
    <source>
        <tissue evidence="1">Whole embryo</tissue>
    </source>
</reference>
<dbReference type="AlphaFoldDB" id="A0A6F9DMU7"/>
<proteinExistence type="evidence at transcript level"/>
<dbReference type="EMBL" id="LR788498">
    <property type="protein sequence ID" value="CAB3264360.1"/>
    <property type="molecule type" value="mRNA"/>
</dbReference>
<protein>
    <submittedName>
        <fullName evidence="1">NACHT, LRR and PYD domains-containing protein 1-like</fullName>
    </submittedName>
</protein>
<sequence>MSLLDFSENVIGEKGVNELSLCGGKIRKLILRFCNLSESLEKELKDKLVTSVIFSEDN</sequence>
<organism evidence="1">
    <name type="scientific">Phallusia mammillata</name>
    <dbReference type="NCBI Taxonomy" id="59560"/>
    <lineage>
        <taxon>Eukaryota</taxon>
        <taxon>Metazoa</taxon>
        <taxon>Chordata</taxon>
        <taxon>Tunicata</taxon>
        <taxon>Ascidiacea</taxon>
        <taxon>Phlebobranchia</taxon>
        <taxon>Ascidiidae</taxon>
        <taxon>Phallusia</taxon>
    </lineage>
</organism>
<gene>
    <name evidence="1" type="primary">Nlrp11-001</name>
</gene>
<evidence type="ECO:0000313" key="1">
    <source>
        <dbReference type="EMBL" id="CAB3264360.1"/>
    </source>
</evidence>
<name>A0A6F9DMU7_9ASCI</name>